<protein>
    <submittedName>
        <fullName evidence="4">Putative peptidase family-domain-containing protein</fullName>
    </submittedName>
</protein>
<reference evidence="4 5" key="1">
    <citation type="submission" date="2016-07" db="EMBL/GenBank/DDBJ databases">
        <title>Pervasive Adenine N6-methylation of Active Genes in Fungi.</title>
        <authorList>
            <consortium name="DOE Joint Genome Institute"/>
            <person name="Mondo S.J."/>
            <person name="Dannebaum R.O."/>
            <person name="Kuo R.C."/>
            <person name="Labutti K."/>
            <person name="Haridas S."/>
            <person name="Kuo A."/>
            <person name="Salamov A."/>
            <person name="Ahrendt S.R."/>
            <person name="Lipzen A."/>
            <person name="Sullivan W."/>
            <person name="Andreopoulos W.B."/>
            <person name="Clum A."/>
            <person name="Lindquist E."/>
            <person name="Daum C."/>
            <person name="Ramamoorthy G.K."/>
            <person name="Gryganskyi A."/>
            <person name="Culley D."/>
            <person name="Magnuson J.K."/>
            <person name="James T.Y."/>
            <person name="O'Malley M.A."/>
            <person name="Stajich J.E."/>
            <person name="Spatafora J.W."/>
            <person name="Visel A."/>
            <person name="Grigoriev I.V."/>
        </authorList>
    </citation>
    <scope>NUCLEOTIDE SEQUENCE [LARGE SCALE GENOMIC DNA]</scope>
    <source>
        <strain evidence="4 5">62-1032</strain>
    </source>
</reference>
<feature type="signal peptide" evidence="2">
    <location>
        <begin position="1"/>
        <end position="18"/>
    </location>
</feature>
<dbReference type="InterPro" id="IPR024079">
    <property type="entry name" value="MetalloPept_cat_dom_sf"/>
</dbReference>
<sequence length="328" mass="34896">MLSSVLVSALAIAGSVQAAPFFGGKATTVIQKRAEVDDATNKAATQISEVQIHESCNAAQTRYLRAGLDEMVLLARHAHDRILSRGEEDELYRTYFGNASSASTSGFYAQIAYGNKPGVLLRCDDPDGNCAQTTAAGPWAGHWRGTNATLETVICPRPVHTNRLHLARLCWDENYIGVAPAAAWLATDLLHRMTHIPSITYHHVGHHADTYPGVLELASNNDTNAAFNQNTFQYYAIDAYARDVAYPPHGCVGANATLPVEDHDHDHASTSSALPSATATATSTAAESCHTHADGEVHCEGGAAEAPSATTSAAQSCHTHADGEVHCE</sequence>
<evidence type="ECO:0000313" key="4">
    <source>
        <dbReference type="EMBL" id="ORY67941.1"/>
    </source>
</evidence>
<dbReference type="AlphaFoldDB" id="A0A1Y2E8Q0"/>
<evidence type="ECO:0000256" key="2">
    <source>
        <dbReference type="SAM" id="SignalP"/>
    </source>
</evidence>
<dbReference type="OrthoDB" id="4689212at2759"/>
<accession>A0A1Y2E8Q0</accession>
<dbReference type="GO" id="GO:0009986">
    <property type="term" value="C:cell surface"/>
    <property type="evidence" value="ECO:0007669"/>
    <property type="project" value="TreeGrafter"/>
</dbReference>
<dbReference type="GO" id="GO:0005576">
    <property type="term" value="C:extracellular region"/>
    <property type="evidence" value="ECO:0007669"/>
    <property type="project" value="TreeGrafter"/>
</dbReference>
<dbReference type="GO" id="GO:0008270">
    <property type="term" value="F:zinc ion binding"/>
    <property type="evidence" value="ECO:0007669"/>
    <property type="project" value="TreeGrafter"/>
</dbReference>
<keyword evidence="5" id="KW-1185">Reference proteome</keyword>
<proteinExistence type="predicted"/>
<dbReference type="Proteomes" id="UP000193467">
    <property type="component" value="Unassembled WGS sequence"/>
</dbReference>
<dbReference type="InParanoid" id="A0A1Y2E8Q0"/>
<feature type="compositionally biased region" description="Low complexity" evidence="1">
    <location>
        <begin position="269"/>
        <end position="288"/>
    </location>
</feature>
<dbReference type="GO" id="GO:0009277">
    <property type="term" value="C:fungal-type cell wall"/>
    <property type="evidence" value="ECO:0007669"/>
    <property type="project" value="TreeGrafter"/>
</dbReference>
<dbReference type="InterPro" id="IPR029482">
    <property type="entry name" value="HRXXH"/>
</dbReference>
<evidence type="ECO:0000259" key="3">
    <source>
        <dbReference type="Pfam" id="PF13933"/>
    </source>
</evidence>
<dbReference type="EMBL" id="MCGR01000060">
    <property type="protein sequence ID" value="ORY67941.1"/>
    <property type="molecule type" value="Genomic_DNA"/>
</dbReference>
<comment type="caution">
    <text evidence="4">The sequence shown here is derived from an EMBL/GenBank/DDBJ whole genome shotgun (WGS) entry which is preliminary data.</text>
</comment>
<dbReference type="Pfam" id="PF13933">
    <property type="entry name" value="HRXXH"/>
    <property type="match status" value="1"/>
</dbReference>
<feature type="region of interest" description="Disordered" evidence="1">
    <location>
        <begin position="262"/>
        <end position="289"/>
    </location>
</feature>
<feature type="chain" id="PRO_5012011111" evidence="2">
    <location>
        <begin position="19"/>
        <end position="328"/>
    </location>
</feature>
<dbReference type="InterPro" id="IPR039124">
    <property type="entry name" value="PRA1-like"/>
</dbReference>
<name>A0A1Y2E8Q0_9BASI</name>
<keyword evidence="2" id="KW-0732">Signal</keyword>
<dbReference type="GO" id="GO:0008237">
    <property type="term" value="F:metallopeptidase activity"/>
    <property type="evidence" value="ECO:0007669"/>
    <property type="project" value="InterPro"/>
</dbReference>
<feature type="domain" description="Putative peptidase" evidence="3">
    <location>
        <begin position="24"/>
        <end position="253"/>
    </location>
</feature>
<organism evidence="4 5">
    <name type="scientific">Leucosporidium creatinivorum</name>
    <dbReference type="NCBI Taxonomy" id="106004"/>
    <lineage>
        <taxon>Eukaryota</taxon>
        <taxon>Fungi</taxon>
        <taxon>Dikarya</taxon>
        <taxon>Basidiomycota</taxon>
        <taxon>Pucciniomycotina</taxon>
        <taxon>Microbotryomycetes</taxon>
        <taxon>Leucosporidiales</taxon>
        <taxon>Leucosporidium</taxon>
    </lineage>
</organism>
<dbReference type="SUPFAM" id="SSF55486">
    <property type="entry name" value="Metalloproteases ('zincins'), catalytic domain"/>
    <property type="match status" value="1"/>
</dbReference>
<evidence type="ECO:0000313" key="5">
    <source>
        <dbReference type="Proteomes" id="UP000193467"/>
    </source>
</evidence>
<dbReference type="PANTHER" id="PTHR39399:SF1">
    <property type="entry name" value="PROTEIN ZPS1"/>
    <property type="match status" value="1"/>
</dbReference>
<dbReference type="GO" id="GO:0005178">
    <property type="term" value="F:integrin binding"/>
    <property type="evidence" value="ECO:0007669"/>
    <property type="project" value="TreeGrafter"/>
</dbReference>
<evidence type="ECO:0000256" key="1">
    <source>
        <dbReference type="SAM" id="MobiDB-lite"/>
    </source>
</evidence>
<dbReference type="Gene3D" id="3.40.390.10">
    <property type="entry name" value="Collagenase (Catalytic Domain)"/>
    <property type="match status" value="1"/>
</dbReference>
<gene>
    <name evidence="4" type="ORF">BCR35DRAFT_334455</name>
</gene>
<dbReference type="STRING" id="106004.A0A1Y2E8Q0"/>
<dbReference type="PANTHER" id="PTHR39399">
    <property type="entry name" value="PROTEIN ZPS1"/>
    <property type="match status" value="1"/>
</dbReference>